<evidence type="ECO:0000313" key="2">
    <source>
        <dbReference type="EMBL" id="KAJ9605906.1"/>
    </source>
</evidence>
<protein>
    <submittedName>
        <fullName evidence="2">Enhancer of polycomb-like protein 1</fullName>
    </submittedName>
</protein>
<keyword evidence="3" id="KW-1185">Reference proteome</keyword>
<organism evidence="2 3">
    <name type="scientific">Cladophialophora chaetospira</name>
    <dbReference type="NCBI Taxonomy" id="386627"/>
    <lineage>
        <taxon>Eukaryota</taxon>
        <taxon>Fungi</taxon>
        <taxon>Dikarya</taxon>
        <taxon>Ascomycota</taxon>
        <taxon>Pezizomycotina</taxon>
        <taxon>Eurotiomycetes</taxon>
        <taxon>Chaetothyriomycetidae</taxon>
        <taxon>Chaetothyriales</taxon>
        <taxon>Herpotrichiellaceae</taxon>
        <taxon>Cladophialophora</taxon>
    </lineage>
</organism>
<name>A0AA38X313_9EURO</name>
<feature type="compositionally biased region" description="Acidic residues" evidence="1">
    <location>
        <begin position="74"/>
        <end position="90"/>
    </location>
</feature>
<feature type="compositionally biased region" description="Low complexity" evidence="1">
    <location>
        <begin position="1"/>
        <end position="13"/>
    </location>
</feature>
<sequence length="163" mass="17885">MDEKSTSSQQQQSKEVRKDAIGSTSGEARKATKKPEAKDQDAAARTNTDVFKANAPSPRQKGISPPRNIRQSTTEEDEFEEDSLLEEDEWSKEFGADNPIPEATFARISQRAYLLGSSQPINNARLNAIREQSQLKPFMTEPGEPGDGGVDFEEGGSAGARRQ</sequence>
<dbReference type="EMBL" id="JAPDRK010000015">
    <property type="protein sequence ID" value="KAJ9605906.1"/>
    <property type="molecule type" value="Genomic_DNA"/>
</dbReference>
<gene>
    <name evidence="2" type="primary">EPL1_2</name>
    <name evidence="2" type="ORF">H2200_009755</name>
</gene>
<evidence type="ECO:0000313" key="3">
    <source>
        <dbReference type="Proteomes" id="UP001172673"/>
    </source>
</evidence>
<accession>A0AA38X313</accession>
<reference evidence="2" key="1">
    <citation type="submission" date="2022-10" db="EMBL/GenBank/DDBJ databases">
        <title>Culturing micro-colonial fungi from biological soil crusts in the Mojave desert and describing Neophaeococcomyces mojavensis, and introducing the new genera and species Taxawa tesnikishii.</title>
        <authorList>
            <person name="Kurbessoian T."/>
            <person name="Stajich J.E."/>
        </authorList>
    </citation>
    <scope>NUCLEOTIDE SEQUENCE</scope>
    <source>
        <strain evidence="2">TK_41</strain>
    </source>
</reference>
<proteinExistence type="predicted"/>
<evidence type="ECO:0000256" key="1">
    <source>
        <dbReference type="SAM" id="MobiDB-lite"/>
    </source>
</evidence>
<feature type="region of interest" description="Disordered" evidence="1">
    <location>
        <begin position="1"/>
        <end position="98"/>
    </location>
</feature>
<dbReference type="AlphaFoldDB" id="A0AA38X313"/>
<dbReference type="Proteomes" id="UP001172673">
    <property type="component" value="Unassembled WGS sequence"/>
</dbReference>
<comment type="caution">
    <text evidence="2">The sequence shown here is derived from an EMBL/GenBank/DDBJ whole genome shotgun (WGS) entry which is preliminary data.</text>
</comment>
<feature type="compositionally biased region" description="Basic and acidic residues" evidence="1">
    <location>
        <begin position="27"/>
        <end position="42"/>
    </location>
</feature>
<feature type="region of interest" description="Disordered" evidence="1">
    <location>
        <begin position="136"/>
        <end position="163"/>
    </location>
</feature>